<dbReference type="EMBL" id="RAQK01000001">
    <property type="protein sequence ID" value="RKE95870.1"/>
    <property type="molecule type" value="Genomic_DNA"/>
</dbReference>
<evidence type="ECO:0000256" key="2">
    <source>
        <dbReference type="ARBA" id="ARBA00022840"/>
    </source>
</evidence>
<dbReference type="InterPro" id="IPR027417">
    <property type="entry name" value="P-loop_NTPase"/>
</dbReference>
<dbReference type="CDD" id="cd05387">
    <property type="entry name" value="BY-kinase"/>
    <property type="match status" value="1"/>
</dbReference>
<gene>
    <name evidence="4" type="ORF">C8N30_0415</name>
</gene>
<name>A0A420DNT2_9RHOB</name>
<dbReference type="STRING" id="1443111.Z949_2378"/>
<evidence type="ECO:0000256" key="3">
    <source>
        <dbReference type="SAM" id="MobiDB-lite"/>
    </source>
</evidence>
<dbReference type="Gene3D" id="3.40.50.300">
    <property type="entry name" value="P-loop containing nucleotide triphosphate hydrolases"/>
    <property type="match status" value="1"/>
</dbReference>
<dbReference type="PANTHER" id="PTHR32309:SF31">
    <property type="entry name" value="CAPSULAR EXOPOLYSACCHARIDE FAMILY"/>
    <property type="match status" value="1"/>
</dbReference>
<proteinExistence type="predicted"/>
<comment type="caution">
    <text evidence="4">The sequence shown here is derived from an EMBL/GenBank/DDBJ whole genome shotgun (WGS) entry which is preliminary data.</text>
</comment>
<protein>
    <submittedName>
        <fullName evidence="4">Mrp family chromosome partitioning ATPase</fullName>
    </submittedName>
</protein>
<evidence type="ECO:0000313" key="5">
    <source>
        <dbReference type="Proteomes" id="UP000284407"/>
    </source>
</evidence>
<evidence type="ECO:0000313" key="4">
    <source>
        <dbReference type="EMBL" id="RKE95870.1"/>
    </source>
</evidence>
<sequence>MFKIRKSGTMKDTFASSTEDRVEARSDLMVPAQGSFTRPRRFAETPPAEIEEADAVIEAGPKAITARLDSNAGVTATTPRDLWGLLHEQVPGTDQHILAGSQAEEDFRATDVSRAFDLLRTRLRQTVKQHGWVNIGIVSPTSGCGNTFTAANLAASLSRVPSSRTVLMDFNMRTPGLAQMLDLDASETGNLRDFLAGDVAISDYILRTSDTLAVGLCATPQNDAAEIMQDPATLASLAEMRAGLNPDIVLFDLPPMLTFDDTSAFLPQLDGVLLVSDGTRTMAKHLAECERILGGQVPLLGVILNRARASSIERF</sequence>
<dbReference type="SUPFAM" id="SSF52540">
    <property type="entry name" value="P-loop containing nucleoside triphosphate hydrolases"/>
    <property type="match status" value="1"/>
</dbReference>
<keyword evidence="1" id="KW-0547">Nucleotide-binding</keyword>
<keyword evidence="2" id="KW-0067">ATP-binding</keyword>
<accession>A0A420DNT2</accession>
<evidence type="ECO:0000256" key="1">
    <source>
        <dbReference type="ARBA" id="ARBA00022741"/>
    </source>
</evidence>
<organism evidence="4 5">
    <name type="scientific">Sulfitobacter guttiformis</name>
    <dbReference type="NCBI Taxonomy" id="74349"/>
    <lineage>
        <taxon>Bacteria</taxon>
        <taxon>Pseudomonadati</taxon>
        <taxon>Pseudomonadota</taxon>
        <taxon>Alphaproteobacteria</taxon>
        <taxon>Rhodobacterales</taxon>
        <taxon>Roseobacteraceae</taxon>
        <taxon>Sulfitobacter</taxon>
    </lineage>
</organism>
<dbReference type="Proteomes" id="UP000284407">
    <property type="component" value="Unassembled WGS sequence"/>
</dbReference>
<feature type="region of interest" description="Disordered" evidence="3">
    <location>
        <begin position="1"/>
        <end position="21"/>
    </location>
</feature>
<reference evidence="4 5" key="1">
    <citation type="submission" date="2018-09" db="EMBL/GenBank/DDBJ databases">
        <title>Genomic Encyclopedia of Archaeal and Bacterial Type Strains, Phase II (KMG-II): from individual species to whole genera.</title>
        <authorList>
            <person name="Goeker M."/>
        </authorList>
    </citation>
    <scope>NUCLEOTIDE SEQUENCE [LARGE SCALE GENOMIC DNA]</scope>
    <source>
        <strain evidence="4 5">DSM 11458</strain>
    </source>
</reference>
<keyword evidence="5" id="KW-1185">Reference proteome</keyword>
<dbReference type="InterPro" id="IPR005702">
    <property type="entry name" value="Wzc-like_C"/>
</dbReference>
<dbReference type="AlphaFoldDB" id="A0A420DNT2"/>
<dbReference type="InterPro" id="IPR050445">
    <property type="entry name" value="Bact_polysacc_biosynth/exp"/>
</dbReference>
<dbReference type="PANTHER" id="PTHR32309">
    <property type="entry name" value="TYROSINE-PROTEIN KINASE"/>
    <property type="match status" value="1"/>
</dbReference>